<reference evidence="1 2" key="1">
    <citation type="submission" date="2019-02" db="EMBL/GenBank/DDBJ databases">
        <title>Deep-cultivation of Planctomycetes and their phenomic and genomic characterization uncovers novel biology.</title>
        <authorList>
            <person name="Wiegand S."/>
            <person name="Jogler M."/>
            <person name="Boedeker C."/>
            <person name="Pinto D."/>
            <person name="Vollmers J."/>
            <person name="Rivas-Marin E."/>
            <person name="Kohn T."/>
            <person name="Peeters S.H."/>
            <person name="Heuer A."/>
            <person name="Rast P."/>
            <person name="Oberbeckmann S."/>
            <person name="Bunk B."/>
            <person name="Jeske O."/>
            <person name="Meyerdierks A."/>
            <person name="Storesund J.E."/>
            <person name="Kallscheuer N."/>
            <person name="Luecker S."/>
            <person name="Lage O.M."/>
            <person name="Pohl T."/>
            <person name="Merkel B.J."/>
            <person name="Hornburger P."/>
            <person name="Mueller R.-W."/>
            <person name="Bruemmer F."/>
            <person name="Labrenz M."/>
            <person name="Spormann A.M."/>
            <person name="Op Den Camp H."/>
            <person name="Overmann J."/>
            <person name="Amann R."/>
            <person name="Jetten M.S.M."/>
            <person name="Mascher T."/>
            <person name="Medema M.H."/>
            <person name="Devos D.P."/>
            <person name="Kaster A.-K."/>
            <person name="Ovreas L."/>
            <person name="Rohde M."/>
            <person name="Galperin M.Y."/>
            <person name="Jogler C."/>
        </authorList>
    </citation>
    <scope>NUCLEOTIDE SEQUENCE [LARGE SCALE GENOMIC DNA]</scope>
    <source>
        <strain evidence="1 2">Pan54</strain>
    </source>
</reference>
<evidence type="ECO:0008006" key="3">
    <source>
        <dbReference type="Google" id="ProtNLM"/>
    </source>
</evidence>
<keyword evidence="2" id="KW-1185">Reference proteome</keyword>
<dbReference type="Proteomes" id="UP000316095">
    <property type="component" value="Unassembled WGS sequence"/>
</dbReference>
<proteinExistence type="predicted"/>
<evidence type="ECO:0000313" key="1">
    <source>
        <dbReference type="EMBL" id="TWT63097.1"/>
    </source>
</evidence>
<dbReference type="Pfam" id="PF14100">
    <property type="entry name" value="DUF6807"/>
    <property type="match status" value="1"/>
</dbReference>
<evidence type="ECO:0000313" key="2">
    <source>
        <dbReference type="Proteomes" id="UP000316095"/>
    </source>
</evidence>
<accession>A0A5C5XIV8</accession>
<dbReference type="EMBL" id="SJPG01000001">
    <property type="protein sequence ID" value="TWT63097.1"/>
    <property type="molecule type" value="Genomic_DNA"/>
</dbReference>
<organism evidence="1 2">
    <name type="scientific">Rubinisphaera italica</name>
    <dbReference type="NCBI Taxonomy" id="2527969"/>
    <lineage>
        <taxon>Bacteria</taxon>
        <taxon>Pseudomonadati</taxon>
        <taxon>Planctomycetota</taxon>
        <taxon>Planctomycetia</taxon>
        <taxon>Planctomycetales</taxon>
        <taxon>Planctomycetaceae</taxon>
        <taxon>Rubinisphaera</taxon>
    </lineage>
</organism>
<dbReference type="InterPro" id="IPR029475">
    <property type="entry name" value="DUF6807"/>
</dbReference>
<sequence length="308" mass="35115">MQSSRFQALQQPQSQVSFRVDGVEKIRWNFGTESRRPYFFPFCGPSNEPLTRMGHPGAPNHDHHQSIWFAHHKVQGIDFWSNNETAYIRQKEWLCYRDGADEAIMAVNLDWHDGHNPQPLMTQELVAGFRLHESGGTILELQSTFTPTSKELELGQTNFGFLAIRLAKTISAYFGNGLITDNQGRSGEPAIFGQSNQWVDYSGSVLTGLGKSRREIQEGITCINHQANPNSPPGWHVREDGWMGPSACREQSLLISQEKPLRLRYLLFGHAGLVDISVNNELADKFNRLPDWIVRRSSVKHQEWEVFR</sequence>
<gene>
    <name evidence="1" type="ORF">Pan54_38480</name>
</gene>
<dbReference type="AlphaFoldDB" id="A0A5C5XIV8"/>
<protein>
    <recommendedName>
        <fullName evidence="3">Methane oxygenase PmoA</fullName>
    </recommendedName>
</protein>
<dbReference type="RefSeq" id="WP_165441848.1">
    <property type="nucleotide sequence ID" value="NZ_SJPG01000001.1"/>
</dbReference>
<name>A0A5C5XIV8_9PLAN</name>
<comment type="caution">
    <text evidence="1">The sequence shown here is derived from an EMBL/GenBank/DDBJ whole genome shotgun (WGS) entry which is preliminary data.</text>
</comment>